<keyword evidence="9 13" id="KW-0456">Lyase</keyword>
<comment type="similarity">
    <text evidence="3 13">Belongs to the DapA family.</text>
</comment>
<evidence type="ECO:0000313" key="16">
    <source>
        <dbReference type="EMBL" id="EYD76911.1"/>
    </source>
</evidence>
<comment type="function">
    <text evidence="1">Catalyzes the condensation of (S)-aspartate-beta-semialdehyde [(S)-ASA] and pyruvate to 4-hydroxy-tetrahydrodipicolinate (HTPA).</text>
</comment>
<dbReference type="InterPro" id="IPR005263">
    <property type="entry name" value="DapA"/>
</dbReference>
<evidence type="ECO:0000256" key="9">
    <source>
        <dbReference type="ARBA" id="ARBA00023239"/>
    </source>
</evidence>
<evidence type="ECO:0000256" key="12">
    <source>
        <dbReference type="NCBIfam" id="TIGR00674"/>
    </source>
</evidence>
<reference evidence="16 17" key="1">
    <citation type="submission" date="2013-02" db="EMBL/GenBank/DDBJ databases">
        <authorList>
            <person name="Fiebig A."/>
            <person name="Goeker M."/>
            <person name="Klenk H.-P.P."/>
        </authorList>
    </citation>
    <scope>NUCLEOTIDE SEQUENCE [LARGE SCALE GENOMIC DNA]</scope>
    <source>
        <strain evidence="16 17">DSM 19309</strain>
    </source>
</reference>
<dbReference type="InterPro" id="IPR002220">
    <property type="entry name" value="DapA-like"/>
</dbReference>
<dbReference type="Pfam" id="PF00701">
    <property type="entry name" value="DHDPS"/>
    <property type="match status" value="1"/>
</dbReference>
<dbReference type="GO" id="GO:0008840">
    <property type="term" value="F:4-hydroxy-tetrahydrodipicolinate synthase activity"/>
    <property type="evidence" value="ECO:0007669"/>
    <property type="project" value="UniProtKB-UniRule"/>
</dbReference>
<dbReference type="PRINTS" id="PR00146">
    <property type="entry name" value="DHPICSNTHASE"/>
</dbReference>
<dbReference type="NCBIfam" id="TIGR00674">
    <property type="entry name" value="dapA"/>
    <property type="match status" value="1"/>
</dbReference>
<dbReference type="PANTHER" id="PTHR12128">
    <property type="entry name" value="DIHYDRODIPICOLINATE SYNTHASE"/>
    <property type="match status" value="1"/>
</dbReference>
<organism evidence="16 17">
    <name type="scientific">Rubellimicrobium mesophilum DSM 19309</name>
    <dbReference type="NCBI Taxonomy" id="442562"/>
    <lineage>
        <taxon>Bacteria</taxon>
        <taxon>Pseudomonadati</taxon>
        <taxon>Pseudomonadota</taxon>
        <taxon>Alphaproteobacteria</taxon>
        <taxon>Rhodobacterales</taxon>
        <taxon>Roseobacteraceae</taxon>
        <taxon>Rubellimicrobium</taxon>
    </lineage>
</organism>
<keyword evidence="5" id="KW-0963">Cytoplasm</keyword>
<keyword evidence="7" id="KW-0220">Diaminopimelate biosynthesis</keyword>
<evidence type="ECO:0000256" key="5">
    <source>
        <dbReference type="ARBA" id="ARBA00022490"/>
    </source>
</evidence>
<comment type="caution">
    <text evidence="16">The sequence shown here is derived from an EMBL/GenBank/DDBJ whole genome shotgun (WGS) entry which is preliminary data.</text>
</comment>
<comment type="catalytic activity">
    <reaction evidence="11">
        <text>L-aspartate 4-semialdehyde + pyruvate = (2S,4S)-4-hydroxy-2,3,4,5-tetrahydrodipicolinate + H2O + H(+)</text>
        <dbReference type="Rhea" id="RHEA:34171"/>
        <dbReference type="ChEBI" id="CHEBI:15361"/>
        <dbReference type="ChEBI" id="CHEBI:15377"/>
        <dbReference type="ChEBI" id="CHEBI:15378"/>
        <dbReference type="ChEBI" id="CHEBI:67139"/>
        <dbReference type="ChEBI" id="CHEBI:537519"/>
        <dbReference type="EC" id="4.3.3.7"/>
    </reaction>
</comment>
<dbReference type="InterPro" id="IPR013785">
    <property type="entry name" value="Aldolase_TIM"/>
</dbReference>
<comment type="pathway">
    <text evidence="2">Amino-acid biosynthesis; L-lysine biosynthesis via DAP pathway; (S)-tetrahydrodipicolinate from L-aspartate: step 3/4.</text>
</comment>
<keyword evidence="10" id="KW-0704">Schiff base</keyword>
<evidence type="ECO:0000256" key="6">
    <source>
        <dbReference type="ARBA" id="ARBA00022605"/>
    </source>
</evidence>
<name>A0A017HRB2_9RHOB</name>
<evidence type="ECO:0000256" key="15">
    <source>
        <dbReference type="PIRSR" id="PIRSR001365-2"/>
    </source>
</evidence>
<dbReference type="PIRSF" id="PIRSF001365">
    <property type="entry name" value="DHDPS"/>
    <property type="match status" value="1"/>
</dbReference>
<dbReference type="SMART" id="SM01130">
    <property type="entry name" value="DHDPS"/>
    <property type="match status" value="1"/>
</dbReference>
<dbReference type="AlphaFoldDB" id="A0A017HRB2"/>
<protein>
    <recommendedName>
        <fullName evidence="4 12">4-hydroxy-tetrahydrodipicolinate synthase</fullName>
        <ecNumber evidence="4 12">4.3.3.7</ecNumber>
    </recommendedName>
</protein>
<dbReference type="Gene3D" id="3.20.20.70">
    <property type="entry name" value="Aldolase class I"/>
    <property type="match status" value="1"/>
</dbReference>
<dbReference type="STRING" id="442562.Rumeso_01433"/>
<dbReference type="EC" id="4.3.3.7" evidence="4 12"/>
<evidence type="ECO:0000313" key="17">
    <source>
        <dbReference type="Proteomes" id="UP000019666"/>
    </source>
</evidence>
<dbReference type="GO" id="GO:0019877">
    <property type="term" value="P:diaminopimelate biosynthetic process"/>
    <property type="evidence" value="ECO:0007669"/>
    <property type="project" value="UniProtKB-KW"/>
</dbReference>
<sequence length="301" mass="33018">MKLKGVLPALVTPFGADGQIDFKAFERLLTHLRAAGVSGWVPNGSTGEYFSQSTEERRQVLQFVKDFALPGETLIAGTNASATREVIEQTRMAKEIGYDTVLLAPPFYTRPTQAELIRHYETVLDAVDVSIVLYSYPAKDGSDISFELMDHFADNPRVLGIKESSGSLQRAIDIASRYEGRIQLVSGSDDIALDFMFWGADAWICGPSNCMAKACCDLDRLYRAGDLDGAKALMKTLYRAMNILESGKFVQKIKYGCDLQGLPMGECRAPLGPLTDEEKAEFRAAMEPLLAAPAQRMAVPA</sequence>
<feature type="binding site" evidence="15">
    <location>
        <position position="46"/>
    </location>
    <ligand>
        <name>pyruvate</name>
        <dbReference type="ChEBI" id="CHEBI:15361"/>
    </ligand>
</feature>
<evidence type="ECO:0000256" key="3">
    <source>
        <dbReference type="ARBA" id="ARBA00007592"/>
    </source>
</evidence>
<dbReference type="OrthoDB" id="9782828at2"/>
<dbReference type="SUPFAM" id="SSF51569">
    <property type="entry name" value="Aldolase"/>
    <property type="match status" value="1"/>
</dbReference>
<gene>
    <name evidence="16" type="ORF">Rumeso_01433</name>
</gene>
<dbReference type="Proteomes" id="UP000019666">
    <property type="component" value="Unassembled WGS sequence"/>
</dbReference>
<evidence type="ECO:0000256" key="14">
    <source>
        <dbReference type="PIRSR" id="PIRSR001365-1"/>
    </source>
</evidence>
<dbReference type="GO" id="GO:0009089">
    <property type="term" value="P:lysine biosynthetic process via diaminopimelate"/>
    <property type="evidence" value="ECO:0007669"/>
    <property type="project" value="UniProtKB-UniRule"/>
</dbReference>
<dbReference type="PATRIC" id="fig|442562.3.peg.1419"/>
<evidence type="ECO:0000256" key="8">
    <source>
        <dbReference type="ARBA" id="ARBA00023154"/>
    </source>
</evidence>
<keyword evidence="6" id="KW-0028">Amino-acid biosynthesis</keyword>
<evidence type="ECO:0000256" key="1">
    <source>
        <dbReference type="ARBA" id="ARBA00003294"/>
    </source>
</evidence>
<evidence type="ECO:0000256" key="11">
    <source>
        <dbReference type="ARBA" id="ARBA00047836"/>
    </source>
</evidence>
<evidence type="ECO:0000256" key="10">
    <source>
        <dbReference type="ARBA" id="ARBA00023270"/>
    </source>
</evidence>
<keyword evidence="17" id="KW-1185">Reference proteome</keyword>
<proteinExistence type="inferred from homology"/>
<keyword evidence="8" id="KW-0457">Lysine biosynthesis</keyword>
<feature type="active site" description="Proton donor/acceptor" evidence="14">
    <location>
        <position position="134"/>
    </location>
</feature>
<accession>A0A017HRB2</accession>
<dbReference type="EMBL" id="AOSK01000039">
    <property type="protein sequence ID" value="EYD76911.1"/>
    <property type="molecule type" value="Genomic_DNA"/>
</dbReference>
<evidence type="ECO:0000256" key="4">
    <source>
        <dbReference type="ARBA" id="ARBA00012086"/>
    </source>
</evidence>
<feature type="active site" description="Schiff-base intermediate with substrate" evidence="14">
    <location>
        <position position="162"/>
    </location>
</feature>
<feature type="binding site" evidence="15">
    <location>
        <position position="204"/>
    </location>
    <ligand>
        <name>pyruvate</name>
        <dbReference type="ChEBI" id="CHEBI:15361"/>
    </ligand>
</feature>
<dbReference type="PANTHER" id="PTHR12128:SF66">
    <property type="entry name" value="4-HYDROXY-2-OXOGLUTARATE ALDOLASE, MITOCHONDRIAL"/>
    <property type="match status" value="1"/>
</dbReference>
<evidence type="ECO:0000256" key="7">
    <source>
        <dbReference type="ARBA" id="ARBA00022915"/>
    </source>
</evidence>
<evidence type="ECO:0000256" key="13">
    <source>
        <dbReference type="PIRNR" id="PIRNR001365"/>
    </source>
</evidence>
<dbReference type="HOGENOM" id="CLU_049343_5_0_5"/>
<dbReference type="CDD" id="cd00408">
    <property type="entry name" value="DHDPS-like"/>
    <property type="match status" value="1"/>
</dbReference>
<dbReference type="RefSeq" id="WP_051521054.1">
    <property type="nucleotide sequence ID" value="NZ_KK088557.1"/>
</dbReference>
<dbReference type="UniPathway" id="UPA00034">
    <property type="reaction ID" value="UER00017"/>
</dbReference>
<evidence type="ECO:0000256" key="2">
    <source>
        <dbReference type="ARBA" id="ARBA00005120"/>
    </source>
</evidence>